<organism evidence="6 7">
    <name type="scientific">Glaciimonas soli</name>
    <dbReference type="NCBI Taxonomy" id="2590999"/>
    <lineage>
        <taxon>Bacteria</taxon>
        <taxon>Pseudomonadati</taxon>
        <taxon>Pseudomonadota</taxon>
        <taxon>Betaproteobacteria</taxon>
        <taxon>Burkholderiales</taxon>
        <taxon>Oxalobacteraceae</taxon>
        <taxon>Glaciimonas</taxon>
    </lineage>
</organism>
<evidence type="ECO:0000256" key="3">
    <source>
        <dbReference type="ARBA" id="ARBA00023125"/>
    </source>
</evidence>
<dbReference type="PANTHER" id="PTHR30579:SF7">
    <property type="entry name" value="HTH-TYPE TRANSCRIPTIONAL REGULATOR LRHA-RELATED"/>
    <property type="match status" value="1"/>
</dbReference>
<dbReference type="InterPro" id="IPR036388">
    <property type="entry name" value="WH-like_DNA-bd_sf"/>
</dbReference>
<protein>
    <submittedName>
        <fullName evidence="6">LysR family transcriptional regulator</fullName>
    </submittedName>
</protein>
<dbReference type="InterPro" id="IPR050176">
    <property type="entry name" value="LTTR"/>
</dbReference>
<keyword evidence="4" id="KW-0804">Transcription</keyword>
<dbReference type="GO" id="GO:0003700">
    <property type="term" value="F:DNA-binding transcription factor activity"/>
    <property type="evidence" value="ECO:0007669"/>
    <property type="project" value="InterPro"/>
</dbReference>
<dbReference type="InterPro" id="IPR000847">
    <property type="entry name" value="LysR_HTH_N"/>
</dbReference>
<keyword evidence="7" id="KW-1185">Reference proteome</keyword>
<evidence type="ECO:0000256" key="2">
    <source>
        <dbReference type="ARBA" id="ARBA00023015"/>
    </source>
</evidence>
<evidence type="ECO:0000313" key="6">
    <source>
        <dbReference type="EMBL" id="MQR02505.1"/>
    </source>
</evidence>
<dbReference type="Gene3D" id="3.40.190.10">
    <property type="entry name" value="Periplasmic binding protein-like II"/>
    <property type="match status" value="2"/>
</dbReference>
<name>A0A843YSG1_9BURK</name>
<evidence type="ECO:0000256" key="4">
    <source>
        <dbReference type="ARBA" id="ARBA00023163"/>
    </source>
</evidence>
<dbReference type="Pfam" id="PF00126">
    <property type="entry name" value="HTH_1"/>
    <property type="match status" value="1"/>
</dbReference>
<feature type="domain" description="HTH lysR-type" evidence="5">
    <location>
        <begin position="6"/>
        <end position="63"/>
    </location>
</feature>
<dbReference type="InterPro" id="IPR005119">
    <property type="entry name" value="LysR_subst-bd"/>
</dbReference>
<proteinExistence type="inferred from homology"/>
<dbReference type="InterPro" id="IPR036390">
    <property type="entry name" value="WH_DNA-bd_sf"/>
</dbReference>
<accession>A0A843YSG1</accession>
<dbReference type="InterPro" id="IPR010916">
    <property type="entry name" value="TonB_box_CS"/>
</dbReference>
<comment type="similarity">
    <text evidence="1">Belongs to the LysR transcriptional regulatory family.</text>
</comment>
<gene>
    <name evidence="6" type="ORF">GEV47_17655</name>
</gene>
<sequence length="298" mass="31539">MLKTNLDLDVLRTFVTGIQLGSFAKAADHLARSPSAVSAQLQKLQAQLGTPVFQKSGRGLKLTSAGDSMLVYAQRLLQLNDEALAAMHAVEVAGSIRFGLQEDFGEILLPEILANFAKAHRQVVVEARVARNAELLERVASGNLDMALVWGDGAGAAGKQQLAQIPMAWIGAKHVEYPKDFSLATEAIPFIAFDPPCSFRSMATDALDAANIGWRTAFTSASLGGLFAATKAGFGITVRTAICLPPELIALDPKSCHLPALPSIALTLVTAQSTQSTLVKRLADIVIASLAEPIAAIR</sequence>
<reference evidence="6 7" key="1">
    <citation type="submission" date="2019-10" db="EMBL/GenBank/DDBJ databases">
        <title>Glaciimonas soli sp. nov., a psychrophilic bacterium isolated from the forest soil of a high elevation mountain in Taiwan.</title>
        <authorList>
            <person name="Wang L.-T."/>
            <person name="Shieh W.Y."/>
        </authorList>
    </citation>
    <scope>NUCLEOTIDE SEQUENCE [LARGE SCALE GENOMIC DNA]</scope>
    <source>
        <strain evidence="6 7">GS1</strain>
    </source>
</reference>
<dbReference type="PROSITE" id="PS00430">
    <property type="entry name" value="TONB_DEPENDENT_REC_1"/>
    <property type="match status" value="1"/>
</dbReference>
<dbReference type="RefSeq" id="WP_153236119.1">
    <property type="nucleotide sequence ID" value="NZ_WINI01000009.1"/>
</dbReference>
<dbReference type="AlphaFoldDB" id="A0A843YSG1"/>
<dbReference type="Pfam" id="PF03466">
    <property type="entry name" value="LysR_substrate"/>
    <property type="match status" value="1"/>
</dbReference>
<keyword evidence="3" id="KW-0238">DNA-binding</keyword>
<dbReference type="SUPFAM" id="SSF53850">
    <property type="entry name" value="Periplasmic binding protein-like II"/>
    <property type="match status" value="1"/>
</dbReference>
<keyword evidence="2" id="KW-0805">Transcription regulation</keyword>
<dbReference type="PANTHER" id="PTHR30579">
    <property type="entry name" value="TRANSCRIPTIONAL REGULATOR"/>
    <property type="match status" value="1"/>
</dbReference>
<dbReference type="Proteomes" id="UP000451565">
    <property type="component" value="Unassembled WGS sequence"/>
</dbReference>
<dbReference type="EMBL" id="WINI01000009">
    <property type="protein sequence ID" value="MQR02505.1"/>
    <property type="molecule type" value="Genomic_DNA"/>
</dbReference>
<evidence type="ECO:0000256" key="1">
    <source>
        <dbReference type="ARBA" id="ARBA00009437"/>
    </source>
</evidence>
<dbReference type="GO" id="GO:0003677">
    <property type="term" value="F:DNA binding"/>
    <property type="evidence" value="ECO:0007669"/>
    <property type="project" value="UniProtKB-KW"/>
</dbReference>
<dbReference type="SUPFAM" id="SSF46785">
    <property type="entry name" value="Winged helix' DNA-binding domain"/>
    <property type="match status" value="1"/>
</dbReference>
<dbReference type="Gene3D" id="1.10.10.10">
    <property type="entry name" value="Winged helix-like DNA-binding domain superfamily/Winged helix DNA-binding domain"/>
    <property type="match status" value="1"/>
</dbReference>
<evidence type="ECO:0000259" key="5">
    <source>
        <dbReference type="PROSITE" id="PS50931"/>
    </source>
</evidence>
<comment type="caution">
    <text evidence="6">The sequence shown here is derived from an EMBL/GenBank/DDBJ whole genome shotgun (WGS) entry which is preliminary data.</text>
</comment>
<dbReference type="OrthoDB" id="6555293at2"/>
<evidence type="ECO:0000313" key="7">
    <source>
        <dbReference type="Proteomes" id="UP000451565"/>
    </source>
</evidence>
<dbReference type="PROSITE" id="PS50931">
    <property type="entry name" value="HTH_LYSR"/>
    <property type="match status" value="1"/>
</dbReference>